<keyword evidence="2" id="KW-0677">Repeat</keyword>
<dbReference type="InterPro" id="IPR001611">
    <property type="entry name" value="Leu-rich_rpt"/>
</dbReference>
<keyword evidence="5" id="KW-1185">Reference proteome</keyword>
<dbReference type="InterPro" id="IPR050216">
    <property type="entry name" value="LRR_domain-containing"/>
</dbReference>
<dbReference type="GO" id="GO:0005737">
    <property type="term" value="C:cytoplasm"/>
    <property type="evidence" value="ECO:0007669"/>
    <property type="project" value="TreeGrafter"/>
</dbReference>
<dbReference type="AlphaFoldDB" id="A0A556MSP7"/>
<evidence type="ECO:0000313" key="5">
    <source>
        <dbReference type="Proteomes" id="UP000318733"/>
    </source>
</evidence>
<dbReference type="OrthoDB" id="8532199at2"/>
<dbReference type="InterPro" id="IPR032675">
    <property type="entry name" value="LRR_dom_sf"/>
</dbReference>
<dbReference type="PANTHER" id="PTHR48051:SF1">
    <property type="entry name" value="RAS SUPPRESSOR PROTEIN 1"/>
    <property type="match status" value="1"/>
</dbReference>
<dbReference type="RefSeq" id="WP_144246389.1">
    <property type="nucleotide sequence ID" value="NZ_VLPK01000001.1"/>
</dbReference>
<keyword evidence="3" id="KW-0732">Signal</keyword>
<sequence length="654" mass="73754">MPKPLFTFMLIMLVLASISSFAQEDENYFFKSPYSGKYYPSPYETRKDYFERSVSGRFNINNAADAQLIFDKKLPDEVTAVELGSIPTPELPRVFSLLARFPKLVYIRILGKDALNQNEKVNQLVANINNLRNLKGIEFAYTDDINMDDALKKLIPLKQLRILSLTAYNRQLPTSVTLLTQIDSVKLNTINIGDNDISGVNWTKALITGDPKSWHDASGALANQQNRSLVNLAKIKSLKNLYLYADLRYPDIISRFSQIERLSIFYENNQLSLEPFIKAVGSLNQLQHLSVNLVTDDPEVNIEGLQNLTQLSSLFLNINGERPIAGIAALGKLINLEYLAVGNSKIGALPDIFKTMPKLRSVALVSNEITKIPASLFNLPLLENLDLARNQIEYLPGIIDYGCKNLKRINLMENRLTSIPKAFEGLSQLEVINCAENKIATIPGGWEYFQNLKEVNFAINHLSRFPEGLQNNHHVERIALLFNRIEDFPDVEGEGYKLNYLGLSGIGNLFELPEHIGKYTELDTLDAEQLSLTTLPESLGDCKKLKMLLLNRSITKRCNLPAGLKDAKDLQVLYLYDNPLLDHQSIFDVILSQPRVDFRVNLSSDNIAELPSTEKWLTIPFKTLNLKDNPIATYPKEFINSKVKGEVTYPTVAK</sequence>
<dbReference type="Pfam" id="PF13855">
    <property type="entry name" value="LRR_8"/>
    <property type="match status" value="1"/>
</dbReference>
<feature type="chain" id="PRO_5022165955" evidence="3">
    <location>
        <begin position="23"/>
        <end position="654"/>
    </location>
</feature>
<reference evidence="4 5" key="1">
    <citation type="submission" date="2019-07" db="EMBL/GenBank/DDBJ databases">
        <authorList>
            <person name="Huq M.A."/>
        </authorList>
    </citation>
    <scope>NUCLEOTIDE SEQUENCE [LARGE SCALE GENOMIC DNA]</scope>
    <source>
        <strain evidence="4 5">MAH-19</strain>
    </source>
</reference>
<evidence type="ECO:0000256" key="1">
    <source>
        <dbReference type="ARBA" id="ARBA00022614"/>
    </source>
</evidence>
<dbReference type="Gene3D" id="3.80.10.10">
    <property type="entry name" value="Ribonuclease Inhibitor"/>
    <property type="match status" value="2"/>
</dbReference>
<name>A0A556MSP7_9SPHI</name>
<evidence type="ECO:0000313" key="4">
    <source>
        <dbReference type="EMBL" id="TSJ42819.1"/>
    </source>
</evidence>
<protein>
    <submittedName>
        <fullName evidence="4">Leucine-rich repeat domain-containing protein</fullName>
    </submittedName>
</protein>
<gene>
    <name evidence="4" type="ORF">FO440_01120</name>
</gene>
<proteinExistence type="predicted"/>
<dbReference type="EMBL" id="VLPK01000001">
    <property type="protein sequence ID" value="TSJ42819.1"/>
    <property type="molecule type" value="Genomic_DNA"/>
</dbReference>
<feature type="signal peptide" evidence="3">
    <location>
        <begin position="1"/>
        <end position="22"/>
    </location>
</feature>
<dbReference type="Proteomes" id="UP000318733">
    <property type="component" value="Unassembled WGS sequence"/>
</dbReference>
<dbReference type="SUPFAM" id="SSF52058">
    <property type="entry name" value="L domain-like"/>
    <property type="match status" value="1"/>
</dbReference>
<accession>A0A556MSP7</accession>
<dbReference type="PROSITE" id="PS51450">
    <property type="entry name" value="LRR"/>
    <property type="match status" value="1"/>
</dbReference>
<dbReference type="PANTHER" id="PTHR48051">
    <property type="match status" value="1"/>
</dbReference>
<evidence type="ECO:0000256" key="2">
    <source>
        <dbReference type="ARBA" id="ARBA00022737"/>
    </source>
</evidence>
<organism evidence="4 5">
    <name type="scientific">Mucilaginibacter corticis</name>
    <dbReference type="NCBI Taxonomy" id="2597670"/>
    <lineage>
        <taxon>Bacteria</taxon>
        <taxon>Pseudomonadati</taxon>
        <taxon>Bacteroidota</taxon>
        <taxon>Sphingobacteriia</taxon>
        <taxon>Sphingobacteriales</taxon>
        <taxon>Sphingobacteriaceae</taxon>
        <taxon>Mucilaginibacter</taxon>
    </lineage>
</organism>
<dbReference type="InterPro" id="IPR003591">
    <property type="entry name" value="Leu-rich_rpt_typical-subtyp"/>
</dbReference>
<comment type="caution">
    <text evidence="4">The sequence shown here is derived from an EMBL/GenBank/DDBJ whole genome shotgun (WGS) entry which is preliminary data.</text>
</comment>
<dbReference type="SMART" id="SM00369">
    <property type="entry name" value="LRR_TYP"/>
    <property type="match status" value="5"/>
</dbReference>
<evidence type="ECO:0000256" key="3">
    <source>
        <dbReference type="SAM" id="SignalP"/>
    </source>
</evidence>
<keyword evidence="1" id="KW-0433">Leucine-rich repeat</keyword>